<dbReference type="SMART" id="SM00220">
    <property type="entry name" value="S_TKc"/>
    <property type="match status" value="1"/>
</dbReference>
<evidence type="ECO:0000256" key="1">
    <source>
        <dbReference type="ARBA" id="ARBA00022741"/>
    </source>
</evidence>
<keyword evidence="2" id="KW-0067">ATP-binding</keyword>
<dbReference type="SUPFAM" id="SSF56112">
    <property type="entry name" value="Protein kinase-like (PK-like)"/>
    <property type="match status" value="1"/>
</dbReference>
<dbReference type="KEGG" id="apro:F751_4035"/>
<dbReference type="Gene3D" id="1.10.510.10">
    <property type="entry name" value="Transferase(Phosphotransferase) domain 1"/>
    <property type="match status" value="1"/>
</dbReference>
<dbReference type="GeneID" id="23615426"/>
<accession>A0A087SE56</accession>
<reference evidence="7" key="2">
    <citation type="journal article" date="2018" name="Algal Res.">
        <title>Characterization of plant carbon substrate utilization by Auxenochlorella protothecoides.</title>
        <authorList>
            <person name="Vogler B.W."/>
            <person name="Starkenburg S.R."/>
            <person name="Sudasinghe N."/>
            <person name="Schambach J.Y."/>
            <person name="Rollin J.A."/>
            <person name="Pattathil S."/>
            <person name="Barry A.N."/>
        </authorList>
    </citation>
    <scope>NUCLEOTIDE SEQUENCE [LARGE SCALE GENOMIC DNA]</scope>
    <source>
        <strain evidence="7">UTEX 25</strain>
    </source>
</reference>
<dbReference type="EMBL" id="KL662103">
    <property type="protein sequence ID" value="KFM24010.1"/>
    <property type="molecule type" value="Genomic_DNA"/>
</dbReference>
<evidence type="ECO:0000256" key="2">
    <source>
        <dbReference type="ARBA" id="ARBA00022840"/>
    </source>
</evidence>
<dbReference type="OrthoDB" id="193931at2759"/>
<evidence type="ECO:0000313" key="6">
    <source>
        <dbReference type="Proteomes" id="UP000028924"/>
    </source>
</evidence>
<dbReference type="PROSITE" id="PS50011">
    <property type="entry name" value="PROTEIN_KINASE_DOM"/>
    <property type="match status" value="1"/>
</dbReference>
<keyword evidence="4" id="KW-0808">Transferase</keyword>
<keyword evidence="1" id="KW-0547">Nucleotide-binding</keyword>
<dbReference type="CDD" id="cd14003">
    <property type="entry name" value="STKc_AMPK-like"/>
    <property type="match status" value="1"/>
</dbReference>
<dbReference type="AlphaFoldDB" id="A0A087SE56"/>
<evidence type="ECO:0000313" key="7">
    <source>
        <dbReference type="Proteomes" id="UP000279271"/>
    </source>
</evidence>
<dbReference type="GO" id="GO:0035556">
    <property type="term" value="P:intracellular signal transduction"/>
    <property type="evidence" value="ECO:0007669"/>
    <property type="project" value="TreeGrafter"/>
</dbReference>
<organism evidence="4 6">
    <name type="scientific">Auxenochlorella protothecoides</name>
    <name type="common">Green microalga</name>
    <name type="synonym">Chlorella protothecoides</name>
    <dbReference type="NCBI Taxonomy" id="3075"/>
    <lineage>
        <taxon>Eukaryota</taxon>
        <taxon>Viridiplantae</taxon>
        <taxon>Chlorophyta</taxon>
        <taxon>core chlorophytes</taxon>
        <taxon>Trebouxiophyceae</taxon>
        <taxon>Chlorellales</taxon>
        <taxon>Chlorellaceae</taxon>
        <taxon>Auxenochlorella</taxon>
    </lineage>
</organism>
<dbReference type="GO" id="GO:0004674">
    <property type="term" value="F:protein serine/threonine kinase activity"/>
    <property type="evidence" value="ECO:0007669"/>
    <property type="project" value="TreeGrafter"/>
</dbReference>
<reference evidence="5" key="4">
    <citation type="submission" date="2018-11" db="EMBL/GenBank/DDBJ databases">
        <title>Characterization of plant carbon substrate utilization by Auxenochlorella protothecoides.</title>
        <authorList>
            <person name="Vogler B.W."/>
            <person name="Starkenburg S.R."/>
            <person name="Sudasinghe N."/>
            <person name="Schambach J.Y."/>
            <person name="Rollin J.A."/>
            <person name="Pattathil S."/>
            <person name="Barry A.N."/>
        </authorList>
    </citation>
    <scope>NUCLEOTIDE SEQUENCE [LARGE SCALE GENOMIC DNA]</scope>
    <source>
        <strain evidence="5">UTEX 25</strain>
    </source>
</reference>
<dbReference type="Proteomes" id="UP000279271">
    <property type="component" value="Unassembled WGS sequence"/>
</dbReference>
<dbReference type="RefSeq" id="XP_011396888.1">
    <property type="nucleotide sequence ID" value="XM_011398586.1"/>
</dbReference>
<gene>
    <name evidence="5" type="ORF">APUTEX25_001050</name>
    <name evidence="4" type="ORF">F751_4035</name>
</gene>
<evidence type="ECO:0000313" key="4">
    <source>
        <dbReference type="EMBL" id="KFM24010.1"/>
    </source>
</evidence>
<evidence type="ECO:0000313" key="5">
    <source>
        <dbReference type="EMBL" id="RMZ52931.1"/>
    </source>
</evidence>
<keyword evidence="6" id="KW-1185">Reference proteome</keyword>
<dbReference type="InterPro" id="IPR000719">
    <property type="entry name" value="Prot_kinase_dom"/>
</dbReference>
<name>A0A087SE56_AUXPR</name>
<reference evidence="5" key="3">
    <citation type="submission" date="2018-10" db="EMBL/GenBank/DDBJ databases">
        <authorList>
            <person name="Hovde B."/>
            <person name="Zhang X."/>
        </authorList>
    </citation>
    <scope>NUCLEOTIDE SEQUENCE [LARGE SCALE GENOMIC DNA]</scope>
    <source>
        <strain evidence="5">UTEX 25</strain>
    </source>
</reference>
<feature type="domain" description="Protein kinase" evidence="3">
    <location>
        <begin position="14"/>
        <end position="279"/>
    </location>
</feature>
<protein>
    <submittedName>
        <fullName evidence="4">Serine/threonine-protein kinase SAPK2</fullName>
    </submittedName>
</protein>
<dbReference type="PANTHER" id="PTHR24346:SF92">
    <property type="entry name" value="SNF1-RELATED PROTEIN KINASE 2.6"/>
    <property type="match status" value="1"/>
</dbReference>
<dbReference type="eggNOG" id="KOG0583">
    <property type="taxonomic scope" value="Eukaryota"/>
</dbReference>
<reference evidence="4 6" key="1">
    <citation type="journal article" date="2014" name="BMC Genomics">
        <title>Oil accumulation mechanisms of the oleaginous microalga Chlorella protothecoides revealed through its genome, transcriptomes, and proteomes.</title>
        <authorList>
            <person name="Gao C."/>
            <person name="Wang Y."/>
            <person name="Shen Y."/>
            <person name="Yan D."/>
            <person name="He X."/>
            <person name="Dai J."/>
            <person name="Wu Q."/>
        </authorList>
    </citation>
    <scope>NUCLEOTIDE SEQUENCE [LARGE SCALE GENOMIC DNA]</scope>
    <source>
        <strain evidence="4 6">0710</strain>
    </source>
</reference>
<dbReference type="Proteomes" id="UP000028924">
    <property type="component" value="Unassembled WGS sequence"/>
</dbReference>
<dbReference type="GO" id="GO:0005524">
    <property type="term" value="F:ATP binding"/>
    <property type="evidence" value="ECO:0007669"/>
    <property type="project" value="UniProtKB-KW"/>
</dbReference>
<dbReference type="InterPro" id="IPR011009">
    <property type="entry name" value="Kinase-like_dom_sf"/>
</dbReference>
<dbReference type="GO" id="GO:0005737">
    <property type="term" value="C:cytoplasm"/>
    <property type="evidence" value="ECO:0007669"/>
    <property type="project" value="TreeGrafter"/>
</dbReference>
<keyword evidence="4" id="KW-0418">Kinase</keyword>
<sequence>MDPKDDPLINHPRYRTLKYINKGSFGFVVLAESRDTRETVAIKFVEVTNESDRKHSHREIMNHQSLLHPHVVQLKEVMCVPPFLAIVMEFVPGGDMFQYVVSRRGLPEAEARWFFQQLILGMDYCHRKGIMSRDIKLENTLLVLQPDKKPLLKLCDFGYSKHELLDSVAKSKVGTPGYTAPEVISNLKGYDGKVADVWSAGVMLFTMLFARYPFERPEDKKLRQNERLQRILHRIMKVDYLFPEHATISDDCRGLIGRILVADPQQRITIREIQHHPWFQHDLPPGSLEYNDWALNLEVTPAQTSEGVDAIIKASRDAYDSKNRSGRDEADIFSSGLMAG</sequence>
<proteinExistence type="predicted"/>
<dbReference type="STRING" id="3075.A0A087SE56"/>
<dbReference type="Pfam" id="PF00069">
    <property type="entry name" value="Pkinase"/>
    <property type="match status" value="1"/>
</dbReference>
<dbReference type="FunFam" id="1.10.510.10:FF:000571">
    <property type="entry name" value="Maternal embryonic leucine zipper kinase"/>
    <property type="match status" value="1"/>
</dbReference>
<dbReference type="PANTHER" id="PTHR24346">
    <property type="entry name" value="MAP/MICROTUBULE AFFINITY-REGULATING KINASE"/>
    <property type="match status" value="1"/>
</dbReference>
<evidence type="ECO:0000259" key="3">
    <source>
        <dbReference type="PROSITE" id="PS50011"/>
    </source>
</evidence>
<dbReference type="EMBL" id="QOKY01000202">
    <property type="protein sequence ID" value="RMZ52931.1"/>
    <property type="molecule type" value="Genomic_DNA"/>
</dbReference>